<dbReference type="AlphaFoldDB" id="A0AAD3SN36"/>
<dbReference type="Proteomes" id="UP001279734">
    <property type="component" value="Unassembled WGS sequence"/>
</dbReference>
<accession>A0AAD3SN36</accession>
<evidence type="ECO:0000313" key="1">
    <source>
        <dbReference type="EMBL" id="GMH14855.1"/>
    </source>
</evidence>
<protein>
    <recommendedName>
        <fullName evidence="3">BSD domain-containing protein</fullName>
    </recommendedName>
</protein>
<dbReference type="PANTHER" id="PTHR31923">
    <property type="entry name" value="BSD DOMAIN-CONTAINING PROTEIN"/>
    <property type="match status" value="1"/>
</dbReference>
<reference evidence="1" key="1">
    <citation type="submission" date="2023-05" db="EMBL/GenBank/DDBJ databases">
        <title>Nepenthes gracilis genome sequencing.</title>
        <authorList>
            <person name="Fukushima K."/>
        </authorList>
    </citation>
    <scope>NUCLEOTIDE SEQUENCE</scope>
    <source>
        <strain evidence="1">SING2019-196</strain>
    </source>
</reference>
<dbReference type="EMBL" id="BSYO01000014">
    <property type="protein sequence ID" value="GMH14855.1"/>
    <property type="molecule type" value="Genomic_DNA"/>
</dbReference>
<organism evidence="1 2">
    <name type="scientific">Nepenthes gracilis</name>
    <name type="common">Slender pitcher plant</name>
    <dbReference type="NCBI Taxonomy" id="150966"/>
    <lineage>
        <taxon>Eukaryota</taxon>
        <taxon>Viridiplantae</taxon>
        <taxon>Streptophyta</taxon>
        <taxon>Embryophyta</taxon>
        <taxon>Tracheophyta</taxon>
        <taxon>Spermatophyta</taxon>
        <taxon>Magnoliopsida</taxon>
        <taxon>eudicotyledons</taxon>
        <taxon>Gunneridae</taxon>
        <taxon>Pentapetalae</taxon>
        <taxon>Caryophyllales</taxon>
        <taxon>Nepenthaceae</taxon>
        <taxon>Nepenthes</taxon>
    </lineage>
</organism>
<proteinExistence type="predicted"/>
<keyword evidence="2" id="KW-1185">Reference proteome</keyword>
<evidence type="ECO:0008006" key="3">
    <source>
        <dbReference type="Google" id="ProtNLM"/>
    </source>
</evidence>
<comment type="caution">
    <text evidence="1">The sequence shown here is derived from an EMBL/GenBank/DDBJ whole genome shotgun (WGS) entry which is preliminary data.</text>
</comment>
<sequence length="199" mass="21964">MSEGSFWKIYFVLLHPRICRHDAELLSTPQIMKTRMMLTQELQHRAKEMGSAFSVGTTNSASEVAPTDQPESLPVEMSAIGSAASSEAMIAEIPIIGNDRDDWLKEENADTAGVGGNHAPIANDEDVSFSDLEDDDYDDDPGNHQKIIKSFHGRSSYPQNDADTININTEHCDTNKVSGHIHGKKESIDWLDFNDTDSA</sequence>
<evidence type="ECO:0000313" key="2">
    <source>
        <dbReference type="Proteomes" id="UP001279734"/>
    </source>
</evidence>
<dbReference type="PANTHER" id="PTHR31923:SF4">
    <property type="entry name" value="BSD DOMAIN-CONTAINING PROTEIN"/>
    <property type="match status" value="1"/>
</dbReference>
<name>A0AAD3SN36_NEPGR</name>
<gene>
    <name evidence="1" type="ORF">Nepgr_016696</name>
</gene>